<dbReference type="AlphaFoldDB" id="A0A5B7IG38"/>
<dbReference type="EMBL" id="VSRR010056468">
    <property type="protein sequence ID" value="MPC81273.1"/>
    <property type="molecule type" value="Genomic_DNA"/>
</dbReference>
<reference evidence="1 2" key="1">
    <citation type="submission" date="2019-05" db="EMBL/GenBank/DDBJ databases">
        <title>Another draft genome of Portunus trituberculatus and its Hox gene families provides insights of decapod evolution.</title>
        <authorList>
            <person name="Jeong J.-H."/>
            <person name="Song I."/>
            <person name="Kim S."/>
            <person name="Choi T."/>
            <person name="Kim D."/>
            <person name="Ryu S."/>
            <person name="Kim W."/>
        </authorList>
    </citation>
    <scope>NUCLEOTIDE SEQUENCE [LARGE SCALE GENOMIC DNA]</scope>
    <source>
        <tissue evidence="1">Muscle</tissue>
    </source>
</reference>
<evidence type="ECO:0000313" key="1">
    <source>
        <dbReference type="EMBL" id="MPC81273.1"/>
    </source>
</evidence>
<organism evidence="1 2">
    <name type="scientific">Portunus trituberculatus</name>
    <name type="common">Swimming crab</name>
    <name type="synonym">Neptunus trituberculatus</name>
    <dbReference type="NCBI Taxonomy" id="210409"/>
    <lineage>
        <taxon>Eukaryota</taxon>
        <taxon>Metazoa</taxon>
        <taxon>Ecdysozoa</taxon>
        <taxon>Arthropoda</taxon>
        <taxon>Crustacea</taxon>
        <taxon>Multicrustacea</taxon>
        <taxon>Malacostraca</taxon>
        <taxon>Eumalacostraca</taxon>
        <taxon>Eucarida</taxon>
        <taxon>Decapoda</taxon>
        <taxon>Pleocyemata</taxon>
        <taxon>Brachyura</taxon>
        <taxon>Eubrachyura</taxon>
        <taxon>Portunoidea</taxon>
        <taxon>Portunidae</taxon>
        <taxon>Portuninae</taxon>
        <taxon>Portunus</taxon>
    </lineage>
</organism>
<gene>
    <name evidence="1" type="ORF">E2C01_075880</name>
</gene>
<sequence>MMNAQYYHLHSSLMQTLSIFTPHVRASVFLFIPTFFS</sequence>
<name>A0A5B7IG38_PORTR</name>
<proteinExistence type="predicted"/>
<comment type="caution">
    <text evidence="1">The sequence shown here is derived from an EMBL/GenBank/DDBJ whole genome shotgun (WGS) entry which is preliminary data.</text>
</comment>
<keyword evidence="2" id="KW-1185">Reference proteome</keyword>
<evidence type="ECO:0000313" key="2">
    <source>
        <dbReference type="Proteomes" id="UP000324222"/>
    </source>
</evidence>
<dbReference type="Proteomes" id="UP000324222">
    <property type="component" value="Unassembled WGS sequence"/>
</dbReference>
<protein>
    <submittedName>
        <fullName evidence="1">Uncharacterized protein</fullName>
    </submittedName>
</protein>
<accession>A0A5B7IG38</accession>